<feature type="binding site" evidence="5">
    <location>
        <position position="108"/>
    </location>
    <ligand>
        <name>Mg(2+)</name>
        <dbReference type="ChEBI" id="CHEBI:18420"/>
    </ligand>
</feature>
<reference evidence="7 8" key="1">
    <citation type="submission" date="2016-10" db="EMBL/GenBank/DDBJ databases">
        <authorList>
            <person name="de Groot N.N."/>
        </authorList>
    </citation>
    <scope>NUCLEOTIDE SEQUENCE [LARGE SCALE GENOMIC DNA]</scope>
    <source>
        <strain evidence="7 8">Nm146</strain>
    </source>
</reference>
<evidence type="ECO:0000256" key="3">
    <source>
        <dbReference type="ARBA" id="ARBA00022723"/>
    </source>
</evidence>
<dbReference type="NCBIfam" id="TIGR00028">
    <property type="entry name" value="Mtu_PIN_fam"/>
    <property type="match status" value="1"/>
</dbReference>
<dbReference type="GO" id="GO:0000287">
    <property type="term" value="F:magnesium ion binding"/>
    <property type="evidence" value="ECO:0007669"/>
    <property type="project" value="UniProtKB-UniRule"/>
</dbReference>
<protein>
    <recommendedName>
        <fullName evidence="5">Ribonuclease VapC</fullName>
        <shortName evidence="5">RNase VapC</shortName>
        <ecNumber evidence="5">3.1.-.-</ecNumber>
    </recommendedName>
    <alternativeName>
        <fullName evidence="5">Toxin VapC</fullName>
    </alternativeName>
</protein>
<comment type="similarity">
    <text evidence="5">Belongs to the PINc/VapC protein family.</text>
</comment>
<evidence type="ECO:0000313" key="7">
    <source>
        <dbReference type="EMBL" id="SFM12382.1"/>
    </source>
</evidence>
<evidence type="ECO:0000256" key="5">
    <source>
        <dbReference type="HAMAP-Rule" id="MF_00265"/>
    </source>
</evidence>
<evidence type="ECO:0000256" key="4">
    <source>
        <dbReference type="ARBA" id="ARBA00022801"/>
    </source>
</evidence>
<keyword evidence="3 5" id="KW-0479">Metal-binding</keyword>
<gene>
    <name evidence="5" type="primary">vapC</name>
    <name evidence="7" type="ORF">SAMN05421880_10723</name>
</gene>
<feature type="binding site" evidence="5">
    <location>
        <position position="5"/>
    </location>
    <ligand>
        <name>Mg(2+)</name>
        <dbReference type="ChEBI" id="CHEBI:18420"/>
    </ligand>
</feature>
<dbReference type="InterPro" id="IPR022907">
    <property type="entry name" value="VapC_family"/>
</dbReference>
<feature type="domain" description="PIN" evidence="6">
    <location>
        <begin position="4"/>
        <end position="133"/>
    </location>
</feature>
<comment type="function">
    <text evidence="5">Toxic component of a toxin-antitoxin (TA) system. An RNase.</text>
</comment>
<dbReference type="AlphaFoldDB" id="A0A1I4N9Y9"/>
<comment type="cofactor">
    <cofactor evidence="5">
        <name>Mg(2+)</name>
        <dbReference type="ChEBI" id="CHEBI:18420"/>
    </cofactor>
</comment>
<dbReference type="RefSeq" id="WP_090667054.1">
    <property type="nucleotide sequence ID" value="NZ_FOUF01000007.1"/>
</dbReference>
<dbReference type="EMBL" id="FOUF01000007">
    <property type="protein sequence ID" value="SFM12382.1"/>
    <property type="molecule type" value="Genomic_DNA"/>
</dbReference>
<evidence type="ECO:0000256" key="1">
    <source>
        <dbReference type="ARBA" id="ARBA00022649"/>
    </source>
</evidence>
<dbReference type="Pfam" id="PF01850">
    <property type="entry name" value="PIN"/>
    <property type="match status" value="1"/>
</dbReference>
<keyword evidence="2 5" id="KW-0540">Nuclease</keyword>
<dbReference type="SUPFAM" id="SSF88723">
    <property type="entry name" value="PIN domain-like"/>
    <property type="match status" value="1"/>
</dbReference>
<dbReference type="STRING" id="52442.SAMN05421880_10723"/>
<dbReference type="EC" id="3.1.-.-" evidence="5"/>
<keyword evidence="8" id="KW-1185">Reference proteome</keyword>
<proteinExistence type="inferred from homology"/>
<evidence type="ECO:0000259" key="6">
    <source>
        <dbReference type="Pfam" id="PF01850"/>
    </source>
</evidence>
<evidence type="ECO:0000256" key="2">
    <source>
        <dbReference type="ARBA" id="ARBA00022722"/>
    </source>
</evidence>
<keyword evidence="5" id="KW-0800">Toxin</keyword>
<evidence type="ECO:0000313" key="8">
    <source>
        <dbReference type="Proteomes" id="UP000199561"/>
    </source>
</evidence>
<sequence length="148" mass="17086">MFLMDVNVLVYAYREDVAHHQACHRWLESTVNSPKAFGYSEMVMNGFLRVVTHPKVFETPSDLSSAMRFVNQVRHAQNAVCIMPSTRHWQIFTDCLLQIDARGNDVSDAYLAALALEWNCQWVTMDKGFKRFKGLKCRNPMQLLSRNA</sequence>
<dbReference type="CDD" id="cd18678">
    <property type="entry name" value="PIN_MtVapC25_VapC33-like"/>
    <property type="match status" value="1"/>
</dbReference>
<dbReference type="GO" id="GO:0090729">
    <property type="term" value="F:toxin activity"/>
    <property type="evidence" value="ECO:0007669"/>
    <property type="project" value="UniProtKB-KW"/>
</dbReference>
<dbReference type="HAMAP" id="MF_00265">
    <property type="entry name" value="VapC_Nob1"/>
    <property type="match status" value="1"/>
</dbReference>
<dbReference type="InterPro" id="IPR029060">
    <property type="entry name" value="PIN-like_dom_sf"/>
</dbReference>
<dbReference type="Proteomes" id="UP000199561">
    <property type="component" value="Unassembled WGS sequence"/>
</dbReference>
<dbReference type="GO" id="GO:0045926">
    <property type="term" value="P:negative regulation of growth"/>
    <property type="evidence" value="ECO:0007669"/>
    <property type="project" value="UniProtKB-ARBA"/>
</dbReference>
<dbReference type="InterPro" id="IPR006226">
    <property type="entry name" value="Mtu_PIN"/>
</dbReference>
<accession>A0A1I4N9Y9</accession>
<dbReference type="InterPro" id="IPR002716">
    <property type="entry name" value="PIN_dom"/>
</dbReference>
<keyword evidence="1 5" id="KW-1277">Toxin-antitoxin system</keyword>
<keyword evidence="5" id="KW-0460">Magnesium</keyword>
<dbReference type="GO" id="GO:0016788">
    <property type="term" value="F:hydrolase activity, acting on ester bonds"/>
    <property type="evidence" value="ECO:0007669"/>
    <property type="project" value="InterPro"/>
</dbReference>
<dbReference type="Gene3D" id="3.40.50.1010">
    <property type="entry name" value="5'-nuclease"/>
    <property type="match status" value="1"/>
</dbReference>
<dbReference type="GO" id="GO:0004540">
    <property type="term" value="F:RNA nuclease activity"/>
    <property type="evidence" value="ECO:0007669"/>
    <property type="project" value="InterPro"/>
</dbReference>
<organism evidence="7 8">
    <name type="scientific">Nitrosomonas nitrosa</name>
    <dbReference type="NCBI Taxonomy" id="52442"/>
    <lineage>
        <taxon>Bacteria</taxon>
        <taxon>Pseudomonadati</taxon>
        <taxon>Pseudomonadota</taxon>
        <taxon>Betaproteobacteria</taxon>
        <taxon>Nitrosomonadales</taxon>
        <taxon>Nitrosomonadaceae</taxon>
        <taxon>Nitrosomonas</taxon>
    </lineage>
</organism>
<name>A0A1I4N9Y9_9PROT</name>
<keyword evidence="4 5" id="KW-0378">Hydrolase</keyword>